<keyword evidence="9" id="KW-1185">Reference proteome</keyword>
<organism evidence="8 9">
    <name type="scientific">Laspinema olomoucense D3b</name>
    <dbReference type="NCBI Taxonomy" id="2953688"/>
    <lineage>
        <taxon>Bacteria</taxon>
        <taxon>Bacillati</taxon>
        <taxon>Cyanobacteriota</taxon>
        <taxon>Cyanophyceae</taxon>
        <taxon>Oscillatoriophycideae</taxon>
        <taxon>Oscillatoriales</taxon>
        <taxon>Laspinemataceae</taxon>
        <taxon>Laspinema</taxon>
        <taxon>Laspinema olomoucense</taxon>
    </lineage>
</organism>
<evidence type="ECO:0000313" key="9">
    <source>
        <dbReference type="Proteomes" id="UP001525961"/>
    </source>
</evidence>
<sequence>MKSKSVAILLTFFLGGIGVHKFYLGQNLGGVLYLLFSWTFIPALIAFFEFIGLLLMSDQQFDAKFNGIPMGGGSLSGNGRSARDTTGALSELKNLYDMGAITPEEYEEKRKKLLKDL</sequence>
<feature type="domain" description="SHOCT" evidence="7">
    <location>
        <begin position="88"/>
        <end position="114"/>
    </location>
</feature>
<dbReference type="EMBL" id="JAMXFA010000024">
    <property type="protein sequence ID" value="MCT7979558.1"/>
    <property type="molecule type" value="Genomic_DNA"/>
</dbReference>
<accession>A0ABT2NA26</accession>
<evidence type="ECO:0000256" key="2">
    <source>
        <dbReference type="ARBA" id="ARBA00022692"/>
    </source>
</evidence>
<proteinExistence type="predicted"/>
<evidence type="ECO:0000256" key="4">
    <source>
        <dbReference type="ARBA" id="ARBA00023136"/>
    </source>
</evidence>
<dbReference type="InterPro" id="IPR007829">
    <property type="entry name" value="TM2"/>
</dbReference>
<reference evidence="8 9" key="1">
    <citation type="journal article" date="2022" name="Front. Microbiol.">
        <title>High genomic differentiation and limited gene flow indicate recent cryptic speciation within the genus Laspinema (cyanobacteria).</title>
        <authorList>
            <person name="Stanojkovic A."/>
            <person name="Skoupy S."/>
            <person name="Skaloud P."/>
            <person name="Dvorak P."/>
        </authorList>
    </citation>
    <scope>NUCLEOTIDE SEQUENCE [LARGE SCALE GENOMIC DNA]</scope>
    <source>
        <strain evidence="8 9">D3b</strain>
    </source>
</reference>
<evidence type="ECO:0000256" key="1">
    <source>
        <dbReference type="ARBA" id="ARBA00004141"/>
    </source>
</evidence>
<keyword evidence="3 5" id="KW-1133">Transmembrane helix</keyword>
<dbReference type="Pfam" id="PF09851">
    <property type="entry name" value="SHOCT"/>
    <property type="match status" value="1"/>
</dbReference>
<evidence type="ECO:0000313" key="8">
    <source>
        <dbReference type="EMBL" id="MCT7979558.1"/>
    </source>
</evidence>
<evidence type="ECO:0000256" key="5">
    <source>
        <dbReference type="SAM" id="Phobius"/>
    </source>
</evidence>
<evidence type="ECO:0000259" key="6">
    <source>
        <dbReference type="Pfam" id="PF05154"/>
    </source>
</evidence>
<feature type="domain" description="TM2" evidence="6">
    <location>
        <begin position="2"/>
        <end position="51"/>
    </location>
</feature>
<comment type="subcellular location">
    <subcellularLocation>
        <location evidence="1">Membrane</location>
        <topology evidence="1">Multi-pass membrane protein</topology>
    </subcellularLocation>
</comment>
<name>A0ABT2NA26_9CYAN</name>
<protein>
    <submittedName>
        <fullName evidence="8">NINE protein</fullName>
    </submittedName>
</protein>
<dbReference type="Proteomes" id="UP001525961">
    <property type="component" value="Unassembled WGS sequence"/>
</dbReference>
<dbReference type="RefSeq" id="WP_261197621.1">
    <property type="nucleotide sequence ID" value="NZ_JAMXFA010000024.1"/>
</dbReference>
<evidence type="ECO:0000259" key="7">
    <source>
        <dbReference type="Pfam" id="PF09851"/>
    </source>
</evidence>
<gene>
    <name evidence="8" type="ORF">NG792_17720</name>
</gene>
<evidence type="ECO:0000256" key="3">
    <source>
        <dbReference type="ARBA" id="ARBA00022989"/>
    </source>
</evidence>
<keyword evidence="2 5" id="KW-0812">Transmembrane</keyword>
<dbReference type="InterPro" id="IPR018649">
    <property type="entry name" value="SHOCT"/>
</dbReference>
<keyword evidence="4 5" id="KW-0472">Membrane</keyword>
<dbReference type="Pfam" id="PF05154">
    <property type="entry name" value="TM2"/>
    <property type="match status" value="1"/>
</dbReference>
<comment type="caution">
    <text evidence="8">The sequence shown here is derived from an EMBL/GenBank/DDBJ whole genome shotgun (WGS) entry which is preliminary data.</text>
</comment>
<feature type="transmembrane region" description="Helical" evidence="5">
    <location>
        <begin position="31"/>
        <end position="55"/>
    </location>
</feature>